<evidence type="ECO:0000256" key="1">
    <source>
        <dbReference type="ARBA" id="ARBA00022737"/>
    </source>
</evidence>
<evidence type="ECO:0000256" key="2">
    <source>
        <dbReference type="SAM" id="MobiDB-lite"/>
    </source>
</evidence>
<dbReference type="OrthoDB" id="9828391at2759"/>
<dbReference type="InterPro" id="IPR013783">
    <property type="entry name" value="Ig-like_fold"/>
</dbReference>
<feature type="compositionally biased region" description="Low complexity" evidence="2">
    <location>
        <begin position="311"/>
        <end position="324"/>
    </location>
</feature>
<keyword evidence="4" id="KW-0675">Receptor</keyword>
<feature type="compositionally biased region" description="Polar residues" evidence="2">
    <location>
        <begin position="291"/>
        <end position="310"/>
    </location>
</feature>
<comment type="caution">
    <text evidence="4">The sequence shown here is derived from an EMBL/GenBank/DDBJ whole genome shotgun (WGS) entry which is preliminary data.</text>
</comment>
<reference evidence="4 5" key="1">
    <citation type="submission" date="2019-03" db="EMBL/GenBank/DDBJ databases">
        <title>First draft genome of Liparis tanakae, snailfish: a comprehensive survey of snailfish specific genes.</title>
        <authorList>
            <person name="Kim W."/>
            <person name="Song I."/>
            <person name="Jeong J.-H."/>
            <person name="Kim D."/>
            <person name="Kim S."/>
            <person name="Ryu S."/>
            <person name="Song J.Y."/>
            <person name="Lee S.K."/>
        </authorList>
    </citation>
    <scope>NUCLEOTIDE SEQUENCE [LARGE SCALE GENOMIC DNA]</scope>
    <source>
        <tissue evidence="4">Muscle</tissue>
    </source>
</reference>
<dbReference type="InterPro" id="IPR003961">
    <property type="entry name" value="FN3_dom"/>
</dbReference>
<dbReference type="PANTHER" id="PTHR46708:SF2">
    <property type="entry name" value="FIBRONECTIN TYPE-III DOMAIN-CONTAINING PROTEIN"/>
    <property type="match status" value="1"/>
</dbReference>
<dbReference type="Gene3D" id="2.60.40.10">
    <property type="entry name" value="Immunoglobulins"/>
    <property type="match status" value="2"/>
</dbReference>
<keyword evidence="5" id="KW-1185">Reference proteome</keyword>
<dbReference type="CDD" id="cd00063">
    <property type="entry name" value="FN3"/>
    <property type="match status" value="1"/>
</dbReference>
<gene>
    <name evidence="4" type="primary">IL31RA</name>
    <name evidence="4" type="ORF">EYF80_037411</name>
</gene>
<proteinExistence type="predicted"/>
<evidence type="ECO:0000313" key="4">
    <source>
        <dbReference type="EMBL" id="TNN52388.1"/>
    </source>
</evidence>
<dbReference type="PROSITE" id="PS50853">
    <property type="entry name" value="FN3"/>
    <property type="match status" value="1"/>
</dbReference>
<protein>
    <submittedName>
        <fullName evidence="4">Interleukin-31 receptor subunit alpha</fullName>
    </submittedName>
</protein>
<dbReference type="EMBL" id="SRLO01000549">
    <property type="protein sequence ID" value="TNN52388.1"/>
    <property type="molecule type" value="Genomic_DNA"/>
</dbReference>
<dbReference type="Proteomes" id="UP000314294">
    <property type="component" value="Unassembled WGS sequence"/>
</dbReference>
<feature type="region of interest" description="Disordered" evidence="2">
    <location>
        <begin position="275"/>
        <end position="368"/>
    </location>
</feature>
<dbReference type="InterPro" id="IPR036116">
    <property type="entry name" value="FN3_sf"/>
</dbReference>
<keyword evidence="1" id="KW-0677">Repeat</keyword>
<dbReference type="SUPFAM" id="SSF49265">
    <property type="entry name" value="Fibronectin type III"/>
    <property type="match status" value="1"/>
</dbReference>
<organism evidence="4 5">
    <name type="scientific">Liparis tanakae</name>
    <name type="common">Tanaka's snailfish</name>
    <dbReference type="NCBI Taxonomy" id="230148"/>
    <lineage>
        <taxon>Eukaryota</taxon>
        <taxon>Metazoa</taxon>
        <taxon>Chordata</taxon>
        <taxon>Craniata</taxon>
        <taxon>Vertebrata</taxon>
        <taxon>Euteleostomi</taxon>
        <taxon>Actinopterygii</taxon>
        <taxon>Neopterygii</taxon>
        <taxon>Teleostei</taxon>
        <taxon>Neoteleostei</taxon>
        <taxon>Acanthomorphata</taxon>
        <taxon>Eupercaria</taxon>
        <taxon>Perciformes</taxon>
        <taxon>Cottioidei</taxon>
        <taxon>Cottales</taxon>
        <taxon>Liparidae</taxon>
        <taxon>Liparis</taxon>
    </lineage>
</organism>
<dbReference type="AlphaFoldDB" id="A0A4Z2GFT2"/>
<dbReference type="Pfam" id="PF00041">
    <property type="entry name" value="fn3"/>
    <property type="match status" value="1"/>
</dbReference>
<feature type="domain" description="Fibronectin type-III" evidence="3">
    <location>
        <begin position="165"/>
        <end position="258"/>
    </location>
</feature>
<dbReference type="InterPro" id="IPR050991">
    <property type="entry name" value="ECM_Regulatory_Proteins"/>
</dbReference>
<dbReference type="PANTHER" id="PTHR46708">
    <property type="entry name" value="TENASCIN"/>
    <property type="match status" value="1"/>
</dbReference>
<dbReference type="SMART" id="SM00060">
    <property type="entry name" value="FN3"/>
    <property type="match status" value="2"/>
</dbReference>
<evidence type="ECO:0000313" key="5">
    <source>
        <dbReference type="Proteomes" id="UP000314294"/>
    </source>
</evidence>
<sequence>MWTDIPSTCRGSFTYTVKQTPYKEHVMGVNYTDTLCGSSTCGVYVNQDAHRIKLTVLHRGAVLLQDSVYVPAIGESLPQVTDIQTSTLEGDILVRWKASIEPVTGYVIDWTHGGNEYFWKESNGTNTTLSGLPDKQPFNITVTPLFDDKTGHGTQALQICSRVGDPGNVMIQVQAKDKSALVGWNVTDQGPCNGAVVTYTVFYSVQKGAQRNVTVNGTEQLISLKDLTPDTQYSVHVRATALTGTTQSHETLFKTRRFGCDGNLASVQTEEYIDPATFSAPGDPVEPADTQHMSSPDDSTALLSPENSPYRSQTSAESSASRSSKQCKHVPVKPTEKTTPGMVYFTLDMLEQDQGRGGKGQQDNTFQK</sequence>
<evidence type="ECO:0000259" key="3">
    <source>
        <dbReference type="PROSITE" id="PS50853"/>
    </source>
</evidence>
<accession>A0A4Z2GFT2</accession>
<name>A0A4Z2GFT2_9TELE</name>